<feature type="transmembrane region" description="Helical" evidence="5">
    <location>
        <begin position="165"/>
        <end position="193"/>
    </location>
</feature>
<keyword evidence="2 5" id="KW-0812">Transmembrane</keyword>
<name>A0A8J7DY81_9CYAN</name>
<evidence type="ECO:0000256" key="3">
    <source>
        <dbReference type="ARBA" id="ARBA00022989"/>
    </source>
</evidence>
<evidence type="ECO:0000256" key="5">
    <source>
        <dbReference type="SAM" id="Phobius"/>
    </source>
</evidence>
<dbReference type="Gene3D" id="1.20.120.1630">
    <property type="match status" value="1"/>
</dbReference>
<keyword evidence="4 5" id="KW-0472">Membrane</keyword>
<dbReference type="Pfam" id="PF04140">
    <property type="entry name" value="ICMT"/>
    <property type="match status" value="1"/>
</dbReference>
<comment type="caution">
    <text evidence="6">The sequence shown here is derived from an EMBL/GenBank/DDBJ whole genome shotgun (WGS) entry which is preliminary data.</text>
</comment>
<evidence type="ECO:0000256" key="1">
    <source>
        <dbReference type="ARBA" id="ARBA00004141"/>
    </source>
</evidence>
<comment type="subcellular location">
    <subcellularLocation>
        <location evidence="1">Membrane</location>
        <topology evidence="1">Multi-pass membrane protein</topology>
    </subcellularLocation>
</comment>
<proteinExistence type="predicted"/>
<dbReference type="GO" id="GO:0004671">
    <property type="term" value="F:protein C-terminal S-isoprenylcysteine carboxyl O-methyltransferase activity"/>
    <property type="evidence" value="ECO:0007669"/>
    <property type="project" value="InterPro"/>
</dbReference>
<gene>
    <name evidence="6" type="ORF">IQ249_15505</name>
</gene>
<dbReference type="EMBL" id="JADEWZ010000023">
    <property type="protein sequence ID" value="MBE9117305.1"/>
    <property type="molecule type" value="Genomic_DNA"/>
</dbReference>
<feature type="transmembrane region" description="Helical" evidence="5">
    <location>
        <begin position="12"/>
        <end position="31"/>
    </location>
</feature>
<dbReference type="Proteomes" id="UP000654482">
    <property type="component" value="Unassembled WGS sequence"/>
</dbReference>
<feature type="transmembrane region" description="Helical" evidence="5">
    <location>
        <begin position="37"/>
        <end position="56"/>
    </location>
</feature>
<evidence type="ECO:0000256" key="2">
    <source>
        <dbReference type="ARBA" id="ARBA00022692"/>
    </source>
</evidence>
<dbReference type="PANTHER" id="PTHR12714:SF11">
    <property type="entry name" value="PROTEIN C-TERMINAL S-ISOPRENYLCYSTEINE CARBOXYL O-METHYLTRANSFERASE"/>
    <property type="match status" value="1"/>
</dbReference>
<evidence type="ECO:0000313" key="7">
    <source>
        <dbReference type="Proteomes" id="UP000654482"/>
    </source>
</evidence>
<evidence type="ECO:0000313" key="6">
    <source>
        <dbReference type="EMBL" id="MBE9117305.1"/>
    </source>
</evidence>
<feature type="transmembrane region" description="Helical" evidence="5">
    <location>
        <begin position="110"/>
        <end position="130"/>
    </location>
</feature>
<dbReference type="AlphaFoldDB" id="A0A8J7DY81"/>
<dbReference type="PANTHER" id="PTHR12714">
    <property type="entry name" value="PROTEIN-S ISOPRENYLCYSTEINE O-METHYLTRANSFERASE"/>
    <property type="match status" value="1"/>
</dbReference>
<sequence>METVLRVGRILLSLLGLIAVLILLPAMGLGIAGEWQIAFLTFSYFCFFLGTLWRVVRHGKLVERRNDRQIQHLSGQIASVFALFGLLGVHWIALYEFSQNRSVGGVGEQWLGAAAIALILIAILLSQIAIRTIGKFFDRLSIKPDHRLVTHGIYRSIRHPIYTSYILLFVGWCTMLQSPVSFGLLFIVCVVWFGNRITIEEEMLIERFGEEYQSYCKNTKRLFPYLY</sequence>
<feature type="transmembrane region" description="Helical" evidence="5">
    <location>
        <begin position="77"/>
        <end position="98"/>
    </location>
</feature>
<dbReference type="RefSeq" id="WP_194030390.1">
    <property type="nucleotide sequence ID" value="NZ_JADEWZ010000023.1"/>
</dbReference>
<keyword evidence="3 5" id="KW-1133">Transmembrane helix</keyword>
<keyword evidence="7" id="KW-1185">Reference proteome</keyword>
<reference evidence="6" key="1">
    <citation type="submission" date="2020-10" db="EMBL/GenBank/DDBJ databases">
        <authorList>
            <person name="Castelo-Branco R."/>
            <person name="Eusebio N."/>
            <person name="Adriana R."/>
            <person name="Vieira A."/>
            <person name="Brugerolle De Fraissinette N."/>
            <person name="Rezende De Castro R."/>
            <person name="Schneider M.P."/>
            <person name="Vasconcelos V."/>
            <person name="Leao P.N."/>
        </authorList>
    </citation>
    <scope>NUCLEOTIDE SEQUENCE</scope>
    <source>
        <strain evidence="6">LEGE 07157</strain>
    </source>
</reference>
<protein>
    <submittedName>
        <fullName evidence="6">Isoprenylcysteine carboxylmethyltransferase family protein</fullName>
    </submittedName>
</protein>
<dbReference type="InterPro" id="IPR007269">
    <property type="entry name" value="ICMT_MeTrfase"/>
</dbReference>
<accession>A0A8J7DY81</accession>
<evidence type="ECO:0000256" key="4">
    <source>
        <dbReference type="ARBA" id="ARBA00023136"/>
    </source>
</evidence>
<dbReference type="GO" id="GO:0016020">
    <property type="term" value="C:membrane"/>
    <property type="evidence" value="ECO:0007669"/>
    <property type="project" value="UniProtKB-SubCell"/>
</dbReference>
<organism evidence="6 7">
    <name type="scientific">Lusitaniella coriacea LEGE 07157</name>
    <dbReference type="NCBI Taxonomy" id="945747"/>
    <lineage>
        <taxon>Bacteria</taxon>
        <taxon>Bacillati</taxon>
        <taxon>Cyanobacteriota</taxon>
        <taxon>Cyanophyceae</taxon>
        <taxon>Spirulinales</taxon>
        <taxon>Lusitaniellaceae</taxon>
        <taxon>Lusitaniella</taxon>
    </lineage>
</organism>